<protein>
    <submittedName>
        <fullName evidence="1">Uncharacterized protein</fullName>
    </submittedName>
</protein>
<dbReference type="EMBL" id="MYFM01000002">
    <property type="protein sequence ID" value="OVE98602.1"/>
    <property type="molecule type" value="Genomic_DNA"/>
</dbReference>
<reference evidence="1 2" key="1">
    <citation type="submission" date="2017-03" db="EMBL/GenBank/DDBJ databases">
        <title>Genome sequence of Lactobacillus bobalius KACC 16343.</title>
        <authorList>
            <person name="Chun J."/>
        </authorList>
    </citation>
    <scope>NUCLEOTIDE SEQUENCE [LARGE SCALE GENOMIC DNA]</scope>
    <source>
        <strain evidence="1 2">KACC 16343</strain>
    </source>
</reference>
<dbReference type="Proteomes" id="UP000196232">
    <property type="component" value="Unassembled WGS sequence"/>
</dbReference>
<organism evidence="1 2">
    <name type="scientific">Companilactobacillus bobalius</name>
    <dbReference type="NCBI Taxonomy" id="2801451"/>
    <lineage>
        <taxon>Bacteria</taxon>
        <taxon>Bacillati</taxon>
        <taxon>Bacillota</taxon>
        <taxon>Bacilli</taxon>
        <taxon>Lactobacillales</taxon>
        <taxon>Lactobacillaceae</taxon>
        <taxon>Companilactobacillus</taxon>
    </lineage>
</organism>
<name>A0A202FDV2_9LACO</name>
<gene>
    <name evidence="1" type="ORF">LKACC16343_00758</name>
</gene>
<evidence type="ECO:0000313" key="1">
    <source>
        <dbReference type="EMBL" id="OVE98602.1"/>
    </source>
</evidence>
<evidence type="ECO:0000313" key="2">
    <source>
        <dbReference type="Proteomes" id="UP000196232"/>
    </source>
</evidence>
<accession>A0A202FDV2</accession>
<dbReference type="AlphaFoldDB" id="A0A202FDV2"/>
<sequence>MSYSLYNYYVTLSNPFHIKGKARFFKKKFYSYIARISEGTSVGSSKIDSAPASRNSA</sequence>
<proteinExistence type="predicted"/>
<comment type="caution">
    <text evidence="1">The sequence shown here is derived from an EMBL/GenBank/DDBJ whole genome shotgun (WGS) entry which is preliminary data.</text>
</comment>